<dbReference type="InterPro" id="IPR053151">
    <property type="entry name" value="RNase_H-like"/>
</dbReference>
<dbReference type="GO" id="GO:0004523">
    <property type="term" value="F:RNA-DNA hybrid ribonuclease activity"/>
    <property type="evidence" value="ECO:0007669"/>
    <property type="project" value="InterPro"/>
</dbReference>
<dbReference type="PANTHER" id="PTHR47723:SF19">
    <property type="entry name" value="POLYNUCLEOTIDYL TRANSFERASE, RIBONUCLEASE H-LIKE SUPERFAMILY PROTEIN"/>
    <property type="match status" value="1"/>
</dbReference>
<protein>
    <submittedName>
        <fullName evidence="2">RVT_3 domain-containing protein</fullName>
    </submittedName>
</protein>
<dbReference type="SUPFAM" id="SSF53098">
    <property type="entry name" value="Ribonuclease H-like"/>
    <property type="match status" value="1"/>
</dbReference>
<dbReference type="PANTHER" id="PTHR47723">
    <property type="entry name" value="OS05G0353850 PROTEIN"/>
    <property type="match status" value="1"/>
</dbReference>
<dbReference type="Pfam" id="PF13456">
    <property type="entry name" value="RVT_3"/>
    <property type="match status" value="1"/>
</dbReference>
<name>A0A1Q3CU13_CEPFO</name>
<dbReference type="Gene3D" id="3.30.420.10">
    <property type="entry name" value="Ribonuclease H-like superfamily/Ribonuclease H"/>
    <property type="match status" value="1"/>
</dbReference>
<evidence type="ECO:0000259" key="1">
    <source>
        <dbReference type="Pfam" id="PF13456"/>
    </source>
</evidence>
<evidence type="ECO:0000313" key="2">
    <source>
        <dbReference type="EMBL" id="GAV83710.1"/>
    </source>
</evidence>
<evidence type="ECO:0000313" key="3">
    <source>
        <dbReference type="Proteomes" id="UP000187406"/>
    </source>
</evidence>
<dbReference type="InParanoid" id="A0A1Q3CU13"/>
<comment type="caution">
    <text evidence="2">The sequence shown here is derived from an EMBL/GenBank/DDBJ whole genome shotgun (WGS) entry which is preliminary data.</text>
</comment>
<gene>
    <name evidence="2" type="ORF">CFOL_v3_27156</name>
</gene>
<dbReference type="GO" id="GO:0003676">
    <property type="term" value="F:nucleic acid binding"/>
    <property type="evidence" value="ECO:0007669"/>
    <property type="project" value="InterPro"/>
</dbReference>
<dbReference type="InterPro" id="IPR002156">
    <property type="entry name" value="RNaseH_domain"/>
</dbReference>
<organism evidence="2 3">
    <name type="scientific">Cephalotus follicularis</name>
    <name type="common">Albany pitcher plant</name>
    <dbReference type="NCBI Taxonomy" id="3775"/>
    <lineage>
        <taxon>Eukaryota</taxon>
        <taxon>Viridiplantae</taxon>
        <taxon>Streptophyta</taxon>
        <taxon>Embryophyta</taxon>
        <taxon>Tracheophyta</taxon>
        <taxon>Spermatophyta</taxon>
        <taxon>Magnoliopsida</taxon>
        <taxon>eudicotyledons</taxon>
        <taxon>Gunneridae</taxon>
        <taxon>Pentapetalae</taxon>
        <taxon>rosids</taxon>
        <taxon>fabids</taxon>
        <taxon>Oxalidales</taxon>
        <taxon>Cephalotaceae</taxon>
        <taxon>Cephalotus</taxon>
    </lineage>
</organism>
<keyword evidence="3" id="KW-1185">Reference proteome</keyword>
<dbReference type="InterPro" id="IPR012337">
    <property type="entry name" value="RNaseH-like_sf"/>
</dbReference>
<dbReference type="EMBL" id="BDDD01002977">
    <property type="protein sequence ID" value="GAV83710.1"/>
    <property type="molecule type" value="Genomic_DNA"/>
</dbReference>
<dbReference type="OrthoDB" id="1752183at2759"/>
<accession>A0A1Q3CU13</accession>
<dbReference type="CDD" id="cd06222">
    <property type="entry name" value="RNase_H_like"/>
    <property type="match status" value="1"/>
</dbReference>
<proteinExistence type="predicted"/>
<reference evidence="3" key="1">
    <citation type="submission" date="2016-04" db="EMBL/GenBank/DDBJ databases">
        <title>Cephalotus genome sequencing.</title>
        <authorList>
            <person name="Fukushima K."/>
            <person name="Hasebe M."/>
            <person name="Fang X."/>
        </authorList>
    </citation>
    <scope>NUCLEOTIDE SEQUENCE [LARGE SCALE GENOMIC DNA]</scope>
    <source>
        <strain evidence="3">cv. St1</strain>
    </source>
</reference>
<dbReference type="Proteomes" id="UP000187406">
    <property type="component" value="Unassembled WGS sequence"/>
</dbReference>
<dbReference type="InterPro" id="IPR036397">
    <property type="entry name" value="RNaseH_sf"/>
</dbReference>
<sequence>MHWIRSYTRELTSAFMESSGLKPAQLVAWERPLSLFFKLNIDGSSKGNPGNLGAGGLIRDNSGNWVLGFTCFIGVCFSIQAKLWGLREGLKLALNMHIENPLVETDSQLSIHSIRNAHTSFHPRSPH</sequence>
<dbReference type="AlphaFoldDB" id="A0A1Q3CU13"/>
<feature type="domain" description="RNase H type-1" evidence="1">
    <location>
        <begin position="40"/>
        <end position="118"/>
    </location>
</feature>
<dbReference type="InterPro" id="IPR044730">
    <property type="entry name" value="RNase_H-like_dom_plant"/>
</dbReference>